<dbReference type="CDD" id="cd01209">
    <property type="entry name" value="PTB_Shc"/>
    <property type="match status" value="1"/>
</dbReference>
<sequence length="625" mass="67385">MRERGPQSLGAHVLYVGLLRHPGMLHRAKYSRFRNDSVTSLDEGPQNIKGSSSSSHPSAPSLLAEDVPLGPQDTCTTLCALIPRMANIKLANPSALPGLKSFCLGSKEVPRTKLTECVTVPGGPSSPELGCLSASYPQPGTEGPHQTPRPAGGCAGRGAAEAVGRLGGSLVPSGESAEEPGTSYSVRYMGCIEVLQSMRSLDFGTRTQVTREAISRLCEAVSGTNGAIKKRKPPVKFLSSVLGKSNLQFSGVNIKLTISTNSLTLINTDTQQIIANHHMQSISFASGGDPDTTDYVAYVAKDPVNQRACHILECPNGMAQEVINTIGQAFELRFKQYLKNPSSLVTPNESEAVSADGSAGNLQEREDHEYYNEIPGKEPPTGGVLDMRMKVPTDQRSGCFIQCKKQHCLTGSPTFINIYENCPEESKTMGSCGERSQKTKKDATLLKSAYRTDLFDDPCYINTQALQSAVCTARGTAATQIPGSPLSHTKLPETVQQSATSNTAGLCVLPQIKQQLRNEDCYHGKLNRKAAESLLVNDGDFLVRESTTSPGQYVLSGLQGGQAKHLLLVDPEGKVRTKDHIFDSVGHLIQYHMENNLPIISSGSEVSLKQPVRKESNMGHLHYHK</sequence>
<proteinExistence type="predicted"/>
<evidence type="ECO:0000256" key="3">
    <source>
        <dbReference type="SAM" id="MobiDB-lite"/>
    </source>
</evidence>
<dbReference type="PRINTS" id="PR00629">
    <property type="entry name" value="SHCPIDOMAIN"/>
</dbReference>
<dbReference type="Pfam" id="PF00640">
    <property type="entry name" value="PID"/>
    <property type="match status" value="1"/>
</dbReference>
<reference evidence="6" key="2">
    <citation type="submission" date="2025-09" db="UniProtKB">
        <authorList>
            <consortium name="Ensembl"/>
        </authorList>
    </citation>
    <scope>IDENTIFICATION</scope>
</reference>
<dbReference type="GO" id="GO:0007169">
    <property type="term" value="P:cell surface receptor protein tyrosine kinase signaling pathway"/>
    <property type="evidence" value="ECO:0007669"/>
    <property type="project" value="TreeGrafter"/>
</dbReference>
<feature type="region of interest" description="Disordered" evidence="3">
    <location>
        <begin position="137"/>
        <end position="156"/>
    </location>
</feature>
<evidence type="ECO:0000313" key="7">
    <source>
        <dbReference type="Proteomes" id="UP000694543"/>
    </source>
</evidence>
<dbReference type="PANTHER" id="PTHR10337:SF12">
    <property type="entry name" value="SHC-TRANSFORMING PROTEIN 4"/>
    <property type="match status" value="1"/>
</dbReference>
<dbReference type="Pfam" id="PF00017">
    <property type="entry name" value="SH2"/>
    <property type="match status" value="1"/>
</dbReference>
<dbReference type="InterPro" id="IPR006019">
    <property type="entry name" value="PID_Shc-like"/>
</dbReference>
<evidence type="ECO:0000256" key="1">
    <source>
        <dbReference type="ARBA" id="ARBA00022999"/>
    </source>
</evidence>
<dbReference type="InterPro" id="IPR051235">
    <property type="entry name" value="CEP152/SHC-Transforming"/>
</dbReference>
<dbReference type="AlphaFoldDB" id="A0A8C3M7F2"/>
<dbReference type="Gene3D" id="3.30.505.10">
    <property type="entry name" value="SH2 domain"/>
    <property type="match status" value="1"/>
</dbReference>
<dbReference type="GO" id="GO:0030971">
    <property type="term" value="F:receptor tyrosine kinase binding"/>
    <property type="evidence" value="ECO:0007669"/>
    <property type="project" value="TreeGrafter"/>
</dbReference>
<organism evidence="6 7">
    <name type="scientific">Chrysolophus pictus</name>
    <name type="common">Golden pheasant</name>
    <name type="synonym">Phasianus pictus</name>
    <dbReference type="NCBI Taxonomy" id="9089"/>
    <lineage>
        <taxon>Eukaryota</taxon>
        <taxon>Metazoa</taxon>
        <taxon>Chordata</taxon>
        <taxon>Craniata</taxon>
        <taxon>Vertebrata</taxon>
        <taxon>Euteleostomi</taxon>
        <taxon>Archelosauria</taxon>
        <taxon>Archosauria</taxon>
        <taxon>Dinosauria</taxon>
        <taxon>Saurischia</taxon>
        <taxon>Theropoda</taxon>
        <taxon>Coelurosauria</taxon>
        <taxon>Aves</taxon>
        <taxon>Neognathae</taxon>
        <taxon>Galloanserae</taxon>
        <taxon>Galliformes</taxon>
        <taxon>Phasianidae</taxon>
        <taxon>Phasianinae</taxon>
        <taxon>Chrysolophus</taxon>
    </lineage>
</organism>
<dbReference type="PRINTS" id="PR00401">
    <property type="entry name" value="SH2DOMAIN"/>
</dbReference>
<evidence type="ECO:0000259" key="4">
    <source>
        <dbReference type="PROSITE" id="PS01179"/>
    </source>
</evidence>
<evidence type="ECO:0000259" key="5">
    <source>
        <dbReference type="PROSITE" id="PS50001"/>
    </source>
</evidence>
<dbReference type="SMART" id="SM00462">
    <property type="entry name" value="PTB"/>
    <property type="match status" value="1"/>
</dbReference>
<dbReference type="FunFam" id="3.30.505.10:FF:000005">
    <property type="entry name" value="SHC-transforming protein 1 isoform 3"/>
    <property type="match status" value="1"/>
</dbReference>
<evidence type="ECO:0000313" key="6">
    <source>
        <dbReference type="Ensembl" id="ENSCPIP00010017935.1"/>
    </source>
</evidence>
<dbReference type="Gene3D" id="2.30.29.30">
    <property type="entry name" value="Pleckstrin-homology domain (PH domain)/Phosphotyrosine-binding domain (PTB)"/>
    <property type="match status" value="1"/>
</dbReference>
<dbReference type="Proteomes" id="UP000694543">
    <property type="component" value="Unplaced"/>
</dbReference>
<accession>A0A8C3M7F2</accession>
<keyword evidence="7" id="KW-1185">Reference proteome</keyword>
<dbReference type="InterPro" id="IPR036860">
    <property type="entry name" value="SH2_dom_sf"/>
</dbReference>
<dbReference type="InterPro" id="IPR006020">
    <property type="entry name" value="PTB/PI_dom"/>
</dbReference>
<dbReference type="SUPFAM" id="SSF50729">
    <property type="entry name" value="PH domain-like"/>
    <property type="match status" value="1"/>
</dbReference>
<name>A0A8C3M7F2_CHRPC</name>
<dbReference type="FunFam" id="2.30.29.30:FF:000036">
    <property type="entry name" value="SHC-transforming protein 1 isoform 3"/>
    <property type="match status" value="1"/>
</dbReference>
<dbReference type="PROSITE" id="PS50001">
    <property type="entry name" value="SH2"/>
    <property type="match status" value="1"/>
</dbReference>
<dbReference type="InterPro" id="IPR035676">
    <property type="entry name" value="SHC_SH2"/>
</dbReference>
<dbReference type="CDD" id="cd09925">
    <property type="entry name" value="SH2_SHC"/>
    <property type="match status" value="1"/>
</dbReference>
<dbReference type="GO" id="GO:0035556">
    <property type="term" value="P:intracellular signal transduction"/>
    <property type="evidence" value="ECO:0007669"/>
    <property type="project" value="InterPro"/>
</dbReference>
<dbReference type="InterPro" id="IPR000980">
    <property type="entry name" value="SH2"/>
</dbReference>
<feature type="domain" description="PID" evidence="4">
    <location>
        <begin position="181"/>
        <end position="349"/>
    </location>
</feature>
<dbReference type="GO" id="GO:0005886">
    <property type="term" value="C:plasma membrane"/>
    <property type="evidence" value="ECO:0007669"/>
    <property type="project" value="TreeGrafter"/>
</dbReference>
<evidence type="ECO:0000256" key="2">
    <source>
        <dbReference type="PROSITE-ProRule" id="PRU00191"/>
    </source>
</evidence>
<keyword evidence="1 2" id="KW-0727">SH2 domain</keyword>
<dbReference type="InterPro" id="IPR011993">
    <property type="entry name" value="PH-like_dom_sf"/>
</dbReference>
<dbReference type="Ensembl" id="ENSCPIT00010021337.1">
    <property type="protein sequence ID" value="ENSCPIP00010017935.1"/>
    <property type="gene ID" value="ENSCPIG00010014342.1"/>
</dbReference>
<reference evidence="6" key="1">
    <citation type="submission" date="2025-08" db="UniProtKB">
        <authorList>
            <consortium name="Ensembl"/>
        </authorList>
    </citation>
    <scope>IDENTIFICATION</scope>
</reference>
<dbReference type="SUPFAM" id="SSF55550">
    <property type="entry name" value="SH2 domain"/>
    <property type="match status" value="1"/>
</dbReference>
<dbReference type="PANTHER" id="PTHR10337">
    <property type="entry name" value="SHC TRANSFORMING PROTEIN"/>
    <property type="match status" value="1"/>
</dbReference>
<protein>
    <submittedName>
        <fullName evidence="6">SHC adaptor protein 4</fullName>
    </submittedName>
</protein>
<feature type="domain" description="SH2" evidence="5">
    <location>
        <begin position="521"/>
        <end position="612"/>
    </location>
</feature>
<feature type="compositionally biased region" description="Low complexity" evidence="3">
    <location>
        <begin position="51"/>
        <end position="64"/>
    </location>
</feature>
<dbReference type="PROSITE" id="PS01179">
    <property type="entry name" value="PID"/>
    <property type="match status" value="1"/>
</dbReference>
<dbReference type="SMART" id="SM00252">
    <property type="entry name" value="SH2"/>
    <property type="match status" value="1"/>
</dbReference>
<feature type="region of interest" description="Disordered" evidence="3">
    <location>
        <begin position="36"/>
        <end position="67"/>
    </location>
</feature>